<comment type="caution">
    <text evidence="3">The sequence shown here is derived from an EMBL/GenBank/DDBJ whole genome shotgun (WGS) entry which is preliminary data.</text>
</comment>
<sequence length="256" mass="28369">MKDHVLFKKSPTGNPSLPQIFCFSHAGGNAEDYLQWQKFLLSDVCLNAICLPGTGRRFGEPYPVSVDRLTTEIAQQIDSLNCDDYYLFGHSMGAVLAFEVAGKVKTSARGLIVSGSAAPASIPSARVVKMNAMSDETFAREMVFFNGVDEKLAASEEFISLFLKRLRKDFELIGRYQYRPEQRLSLPLYALVGEDDPHVSPEAAAQWRTVTSGSFSPFIVPGDHFYFNQHPQSVTDVIKHCVTAQVAARTPQTLII</sequence>
<evidence type="ECO:0000313" key="4">
    <source>
        <dbReference type="Proteomes" id="UP000019918"/>
    </source>
</evidence>
<dbReference type="InterPro" id="IPR012223">
    <property type="entry name" value="TEII"/>
</dbReference>
<dbReference type="SUPFAM" id="SSF53474">
    <property type="entry name" value="alpha/beta-Hydrolases"/>
    <property type="match status" value="1"/>
</dbReference>
<proteinExistence type="inferred from homology"/>
<organism evidence="3 4">
    <name type="scientific">Erwinia mallotivora</name>
    <dbReference type="NCBI Taxonomy" id="69222"/>
    <lineage>
        <taxon>Bacteria</taxon>
        <taxon>Pseudomonadati</taxon>
        <taxon>Pseudomonadota</taxon>
        <taxon>Gammaproteobacteria</taxon>
        <taxon>Enterobacterales</taxon>
        <taxon>Erwiniaceae</taxon>
        <taxon>Erwinia</taxon>
    </lineage>
</organism>
<dbReference type="Gene3D" id="3.40.50.1820">
    <property type="entry name" value="alpha/beta hydrolase"/>
    <property type="match status" value="1"/>
</dbReference>
<dbReference type="PANTHER" id="PTHR11487:SF0">
    <property type="entry name" value="S-ACYL FATTY ACID SYNTHASE THIOESTERASE, MEDIUM CHAIN"/>
    <property type="match status" value="1"/>
</dbReference>
<dbReference type="PATRIC" id="fig|69222.5.peg.4048"/>
<dbReference type="AlphaFoldDB" id="A0A014PT19"/>
<dbReference type="Pfam" id="PF00975">
    <property type="entry name" value="Thioesterase"/>
    <property type="match status" value="1"/>
</dbReference>
<gene>
    <name evidence="3" type="ORF">BG55_19830</name>
</gene>
<feature type="domain" description="Thioesterase" evidence="2">
    <location>
        <begin position="19"/>
        <end position="241"/>
    </location>
</feature>
<comment type="similarity">
    <text evidence="1">Belongs to the thioesterase family.</text>
</comment>
<evidence type="ECO:0000259" key="2">
    <source>
        <dbReference type="Pfam" id="PF00975"/>
    </source>
</evidence>
<dbReference type="OrthoDB" id="8480037at2"/>
<dbReference type="InterPro" id="IPR029058">
    <property type="entry name" value="AB_hydrolase_fold"/>
</dbReference>
<protein>
    <recommendedName>
        <fullName evidence="2">Thioesterase domain-containing protein</fullName>
    </recommendedName>
</protein>
<dbReference type="EMBL" id="JFHN01000069">
    <property type="protein sequence ID" value="EXU74007.1"/>
    <property type="molecule type" value="Genomic_DNA"/>
</dbReference>
<keyword evidence="4" id="KW-1185">Reference proteome</keyword>
<name>A0A014PT19_9GAMM</name>
<dbReference type="PANTHER" id="PTHR11487">
    <property type="entry name" value="THIOESTERASE"/>
    <property type="match status" value="1"/>
</dbReference>
<dbReference type="Proteomes" id="UP000019918">
    <property type="component" value="Unassembled WGS sequence"/>
</dbReference>
<reference evidence="3 4" key="1">
    <citation type="submission" date="2014-02" db="EMBL/GenBank/DDBJ databases">
        <title>Draft genome of Erwinia mallotivora strain BT-MARDI, a papaya dieback pathogen.</title>
        <authorList>
            <person name="Redzuan R."/>
            <person name="Abu Bakar N."/>
            <person name="Badrun R."/>
            <person name="Mohd Raih M.F."/>
            <person name="Rozano L."/>
            <person name="Mat Amin N."/>
        </authorList>
    </citation>
    <scope>NUCLEOTIDE SEQUENCE [LARGE SCALE GENOMIC DNA]</scope>
    <source>
        <strain evidence="3 4">BT-MARDI</strain>
    </source>
</reference>
<evidence type="ECO:0000256" key="1">
    <source>
        <dbReference type="ARBA" id="ARBA00007169"/>
    </source>
</evidence>
<dbReference type="GO" id="GO:0008610">
    <property type="term" value="P:lipid biosynthetic process"/>
    <property type="evidence" value="ECO:0007669"/>
    <property type="project" value="TreeGrafter"/>
</dbReference>
<dbReference type="STRING" id="69222.BG55_19830"/>
<dbReference type="InterPro" id="IPR001031">
    <property type="entry name" value="Thioesterase"/>
</dbReference>
<evidence type="ECO:0000313" key="3">
    <source>
        <dbReference type="EMBL" id="EXU74007.1"/>
    </source>
</evidence>
<accession>A0A014PT19</accession>
<dbReference type="RefSeq" id="WP_052018949.1">
    <property type="nucleotide sequence ID" value="NZ_JFHN01000069.1"/>
</dbReference>